<evidence type="ECO:0000313" key="1">
    <source>
        <dbReference type="EMBL" id="VDK60537.1"/>
    </source>
</evidence>
<protein>
    <submittedName>
        <fullName evidence="1">Uncharacterized protein</fullName>
    </submittedName>
</protein>
<evidence type="ECO:0000313" key="2">
    <source>
        <dbReference type="Proteomes" id="UP000271889"/>
    </source>
</evidence>
<proteinExistence type="predicted"/>
<gene>
    <name evidence="1" type="ORF">CGOC_LOCUS5048</name>
</gene>
<keyword evidence="2" id="KW-1185">Reference proteome</keyword>
<dbReference type="Gene3D" id="6.10.140.1430">
    <property type="match status" value="1"/>
</dbReference>
<sequence>MCLPQIIYKFQLGDAAGYVKDKVVDGKDMAAEKVGDAAGYVHEKVRDAKDYAGEKIKQTGEAVKRTEL</sequence>
<dbReference type="Proteomes" id="UP000271889">
    <property type="component" value="Unassembled WGS sequence"/>
</dbReference>
<name>A0A3P6RME8_CYLGO</name>
<dbReference type="OrthoDB" id="5853127at2759"/>
<accession>A0A3P6RME8</accession>
<dbReference type="EMBL" id="UYRV01014806">
    <property type="protein sequence ID" value="VDK60537.1"/>
    <property type="molecule type" value="Genomic_DNA"/>
</dbReference>
<reference evidence="1 2" key="1">
    <citation type="submission" date="2018-11" db="EMBL/GenBank/DDBJ databases">
        <authorList>
            <consortium name="Pathogen Informatics"/>
        </authorList>
    </citation>
    <scope>NUCLEOTIDE SEQUENCE [LARGE SCALE GENOMIC DNA]</scope>
</reference>
<organism evidence="1 2">
    <name type="scientific">Cylicostephanus goldi</name>
    <name type="common">Nematode worm</name>
    <dbReference type="NCBI Taxonomy" id="71465"/>
    <lineage>
        <taxon>Eukaryota</taxon>
        <taxon>Metazoa</taxon>
        <taxon>Ecdysozoa</taxon>
        <taxon>Nematoda</taxon>
        <taxon>Chromadorea</taxon>
        <taxon>Rhabditida</taxon>
        <taxon>Rhabditina</taxon>
        <taxon>Rhabditomorpha</taxon>
        <taxon>Strongyloidea</taxon>
        <taxon>Strongylidae</taxon>
        <taxon>Cylicostephanus</taxon>
    </lineage>
</organism>
<dbReference type="AlphaFoldDB" id="A0A3P6RME8"/>